<dbReference type="STRING" id="1209931.A0A135V1K3"/>
<name>A0A135V1K3_9PEZI</name>
<keyword evidence="3" id="KW-1185">Reference proteome</keyword>
<dbReference type="OrthoDB" id="4850545at2759"/>
<proteinExistence type="predicted"/>
<feature type="compositionally biased region" description="Basic and acidic residues" evidence="1">
    <location>
        <begin position="272"/>
        <end position="288"/>
    </location>
</feature>
<dbReference type="AlphaFoldDB" id="A0A135V1K3"/>
<comment type="caution">
    <text evidence="2">The sequence shown here is derived from an EMBL/GenBank/DDBJ whole genome shotgun (WGS) entry which is preliminary data.</text>
</comment>
<reference evidence="2 3" key="1">
    <citation type="submission" date="2014-02" db="EMBL/GenBank/DDBJ databases">
        <title>The genome sequence of Colletotrichum salicis CBS 607.94.</title>
        <authorList>
            <person name="Baroncelli R."/>
            <person name="Thon M.R."/>
        </authorList>
    </citation>
    <scope>NUCLEOTIDE SEQUENCE [LARGE SCALE GENOMIC DNA]</scope>
    <source>
        <strain evidence="2 3">CBS 607.94</strain>
    </source>
</reference>
<protein>
    <submittedName>
        <fullName evidence="2">Uncharacterized protein</fullName>
    </submittedName>
</protein>
<feature type="compositionally biased region" description="Pro residues" evidence="1">
    <location>
        <begin position="223"/>
        <end position="248"/>
    </location>
</feature>
<sequence length="460" mass="53163">MAQPSSMPSQLGELHILPAIYKYTDPAYFNHDDILLNERNPMRISTFMSWHIANWTEQGLYGRDLWLSFQREFDGWDTDLFNAASTRPLGILRDFLLYRGVYTPRDRSRVAPNLVAVLEDEDFHPWTSEEVEEIRAKAKDFNDRIEQQPGFLADITRGYISPAERQRMDDEARAAKAQTDREINEMVARQLAANHAANRSLHNLNIPQSRHTSRQSTISKPSTPRPSPHNSPPYPSIPSPSPRRPPLPVTQQPNLFTNQKRGYLFPPPSPIIDHRQHEDNLPRSRDRQATPTTQPSSRQLSDLSKLVTDDMKYSGEMYDVFDVKMNLFRDNCSKVGIEKHQLAPAFSIMLRGKASIFYANRLCGRGIRDFETMVDNVKGYFENEEKLQSYLSEWRETTFDRITQKHPDKSKTQVLDDLIEKLALIQRALPISYHSDEVLRTQLLNACSGIKEWTQQPIRQ</sequence>
<accession>A0A135V1K3</accession>
<organism evidence="2 3">
    <name type="scientific">Colletotrichum salicis</name>
    <dbReference type="NCBI Taxonomy" id="1209931"/>
    <lineage>
        <taxon>Eukaryota</taxon>
        <taxon>Fungi</taxon>
        <taxon>Dikarya</taxon>
        <taxon>Ascomycota</taxon>
        <taxon>Pezizomycotina</taxon>
        <taxon>Sordariomycetes</taxon>
        <taxon>Hypocreomycetidae</taxon>
        <taxon>Glomerellales</taxon>
        <taxon>Glomerellaceae</taxon>
        <taxon>Colletotrichum</taxon>
        <taxon>Colletotrichum acutatum species complex</taxon>
    </lineage>
</organism>
<evidence type="ECO:0000313" key="3">
    <source>
        <dbReference type="Proteomes" id="UP000070121"/>
    </source>
</evidence>
<dbReference type="EMBL" id="JFFI01000657">
    <property type="protein sequence ID" value="KXH66518.1"/>
    <property type="molecule type" value="Genomic_DNA"/>
</dbReference>
<gene>
    <name evidence="2" type="ORF">CSAL01_09572</name>
</gene>
<dbReference type="Proteomes" id="UP000070121">
    <property type="component" value="Unassembled WGS sequence"/>
</dbReference>
<feature type="compositionally biased region" description="Polar residues" evidence="1">
    <location>
        <begin position="249"/>
        <end position="260"/>
    </location>
</feature>
<feature type="compositionally biased region" description="Polar residues" evidence="1">
    <location>
        <begin position="203"/>
        <end position="220"/>
    </location>
</feature>
<evidence type="ECO:0000313" key="2">
    <source>
        <dbReference type="EMBL" id="KXH66518.1"/>
    </source>
</evidence>
<evidence type="ECO:0000256" key="1">
    <source>
        <dbReference type="SAM" id="MobiDB-lite"/>
    </source>
</evidence>
<feature type="compositionally biased region" description="Polar residues" evidence="1">
    <location>
        <begin position="289"/>
        <end position="302"/>
    </location>
</feature>
<feature type="region of interest" description="Disordered" evidence="1">
    <location>
        <begin position="203"/>
        <end position="304"/>
    </location>
</feature>